<evidence type="ECO:0000256" key="1">
    <source>
        <dbReference type="SAM" id="MobiDB-lite"/>
    </source>
</evidence>
<dbReference type="OrthoDB" id="10359507at2759"/>
<comment type="caution">
    <text evidence="2">The sequence shown here is derived from an EMBL/GenBank/DDBJ whole genome shotgun (WGS) entry which is preliminary data.</text>
</comment>
<evidence type="ECO:0000313" key="3">
    <source>
        <dbReference type="Proteomes" id="UP000789706"/>
    </source>
</evidence>
<sequence length="247" mass="27885">MADTKVDIPGGYPITPQLENPEYYSTQDICLPTDQTIKKTMTSANQELPDHNLEATKIRKIKPHILDQFTQSPEEKKENTFDEAAQGEIDKSHTIKPHNLNETADEEVEKKSLIPQDPHTEIQQVSDTSHREEERSAEQQHQLSTNNNINKNENEPTSPDVTHPRGIEQSEQQLSPNNDNDLNILYLSKLYGSTENTEGAKQGGQILSKTKDKLNATIGTIKKSERSLSEEYIKSGERHQDLETESA</sequence>
<keyword evidence="3" id="KW-1185">Reference proteome</keyword>
<organism evidence="2 3">
    <name type="scientific">Diversispora eburnea</name>
    <dbReference type="NCBI Taxonomy" id="1213867"/>
    <lineage>
        <taxon>Eukaryota</taxon>
        <taxon>Fungi</taxon>
        <taxon>Fungi incertae sedis</taxon>
        <taxon>Mucoromycota</taxon>
        <taxon>Glomeromycotina</taxon>
        <taxon>Glomeromycetes</taxon>
        <taxon>Diversisporales</taxon>
        <taxon>Diversisporaceae</taxon>
        <taxon>Diversispora</taxon>
    </lineage>
</organism>
<name>A0A9N8Z166_9GLOM</name>
<protein>
    <submittedName>
        <fullName evidence="2">8830_t:CDS:1</fullName>
    </submittedName>
</protein>
<dbReference type="AlphaFoldDB" id="A0A9N8Z166"/>
<feature type="compositionally biased region" description="Basic and acidic residues" evidence="1">
    <location>
        <begin position="128"/>
        <end position="138"/>
    </location>
</feature>
<reference evidence="2" key="1">
    <citation type="submission" date="2021-06" db="EMBL/GenBank/DDBJ databases">
        <authorList>
            <person name="Kallberg Y."/>
            <person name="Tangrot J."/>
            <person name="Rosling A."/>
        </authorList>
    </citation>
    <scope>NUCLEOTIDE SEQUENCE</scope>
    <source>
        <strain evidence="2">AZ414A</strain>
    </source>
</reference>
<accession>A0A9N8Z166</accession>
<dbReference type="Proteomes" id="UP000789706">
    <property type="component" value="Unassembled WGS sequence"/>
</dbReference>
<evidence type="ECO:0000313" key="2">
    <source>
        <dbReference type="EMBL" id="CAG8464300.1"/>
    </source>
</evidence>
<gene>
    <name evidence="2" type="ORF">DEBURN_LOCUS2840</name>
</gene>
<feature type="region of interest" description="Disordered" evidence="1">
    <location>
        <begin position="69"/>
        <end position="180"/>
    </location>
</feature>
<proteinExistence type="predicted"/>
<feature type="compositionally biased region" description="Polar residues" evidence="1">
    <location>
        <begin position="169"/>
        <end position="180"/>
    </location>
</feature>
<dbReference type="EMBL" id="CAJVPK010000164">
    <property type="protein sequence ID" value="CAG8464300.1"/>
    <property type="molecule type" value="Genomic_DNA"/>
</dbReference>